<dbReference type="Proteomes" id="UP000306509">
    <property type="component" value="Unassembled WGS sequence"/>
</dbReference>
<feature type="transmembrane region" description="Helical" evidence="7">
    <location>
        <begin position="74"/>
        <end position="96"/>
    </location>
</feature>
<dbReference type="InterPro" id="IPR035906">
    <property type="entry name" value="MetI-like_sf"/>
</dbReference>
<evidence type="ECO:0000256" key="3">
    <source>
        <dbReference type="ARBA" id="ARBA00022475"/>
    </source>
</evidence>
<keyword evidence="3" id="KW-1003">Cell membrane</keyword>
<comment type="caution">
    <text evidence="9">The sequence shown here is derived from an EMBL/GenBank/DDBJ whole genome shotgun (WGS) entry which is preliminary data.</text>
</comment>
<feature type="transmembrane region" description="Helical" evidence="7">
    <location>
        <begin position="20"/>
        <end position="40"/>
    </location>
</feature>
<keyword evidence="5 7" id="KW-1133">Transmembrane helix</keyword>
<evidence type="ECO:0000256" key="6">
    <source>
        <dbReference type="ARBA" id="ARBA00023136"/>
    </source>
</evidence>
<feature type="transmembrane region" description="Helical" evidence="7">
    <location>
        <begin position="117"/>
        <end position="140"/>
    </location>
</feature>
<keyword evidence="4 7" id="KW-0812">Transmembrane</keyword>
<comment type="similarity">
    <text evidence="7">Belongs to the binding-protein-dependent transport system permease family.</text>
</comment>
<name>A0A4U8Q9I7_9FIRM</name>
<dbReference type="RefSeq" id="WP_052430698.1">
    <property type="nucleotide sequence ID" value="NZ_JTGN01000002.1"/>
</dbReference>
<organism evidence="9 10">
    <name type="scientific">Robinsoniella peoriensis</name>
    <dbReference type="NCBI Taxonomy" id="180332"/>
    <lineage>
        <taxon>Bacteria</taxon>
        <taxon>Bacillati</taxon>
        <taxon>Bacillota</taxon>
        <taxon>Clostridia</taxon>
        <taxon>Lachnospirales</taxon>
        <taxon>Lachnospiraceae</taxon>
        <taxon>Robinsoniella</taxon>
    </lineage>
</organism>
<dbReference type="PROSITE" id="PS50928">
    <property type="entry name" value="ABC_TM1"/>
    <property type="match status" value="1"/>
</dbReference>
<dbReference type="InterPro" id="IPR000515">
    <property type="entry name" value="MetI-like"/>
</dbReference>
<feature type="transmembrane region" description="Helical" evidence="7">
    <location>
        <begin position="189"/>
        <end position="211"/>
    </location>
</feature>
<dbReference type="Gene3D" id="1.10.3720.10">
    <property type="entry name" value="MetI-like"/>
    <property type="match status" value="1"/>
</dbReference>
<evidence type="ECO:0000256" key="7">
    <source>
        <dbReference type="RuleBase" id="RU363032"/>
    </source>
</evidence>
<feature type="transmembrane region" description="Helical" evidence="7">
    <location>
        <begin position="146"/>
        <end position="168"/>
    </location>
</feature>
<keyword evidence="10" id="KW-1185">Reference proteome</keyword>
<accession>A0A4U8Q9I7</accession>
<evidence type="ECO:0000313" key="10">
    <source>
        <dbReference type="Proteomes" id="UP000306509"/>
    </source>
</evidence>
<dbReference type="Pfam" id="PF00528">
    <property type="entry name" value="BPD_transp_1"/>
    <property type="match status" value="1"/>
</dbReference>
<reference evidence="9 10" key="1">
    <citation type="journal article" date="2019" name="Anaerobe">
        <title>Detection of Robinsoniella peoriensis in multiple bone samples of a trauma patient.</title>
        <authorList>
            <person name="Schrottner P."/>
            <person name="Hartwich K."/>
            <person name="Bunk B."/>
            <person name="Schober I."/>
            <person name="Helbig S."/>
            <person name="Rudolph W.W."/>
            <person name="Gunzer F."/>
        </authorList>
    </citation>
    <scope>NUCLEOTIDE SEQUENCE [LARGE SCALE GENOMIC DNA]</scope>
    <source>
        <strain evidence="9 10">DSM 106044</strain>
    </source>
</reference>
<evidence type="ECO:0000256" key="4">
    <source>
        <dbReference type="ARBA" id="ARBA00022692"/>
    </source>
</evidence>
<dbReference type="AlphaFoldDB" id="A0A4U8Q9I7"/>
<evidence type="ECO:0000313" key="9">
    <source>
        <dbReference type="EMBL" id="TLD01611.1"/>
    </source>
</evidence>
<dbReference type="GO" id="GO:0055085">
    <property type="term" value="P:transmembrane transport"/>
    <property type="evidence" value="ECO:0007669"/>
    <property type="project" value="InterPro"/>
</dbReference>
<dbReference type="GO" id="GO:0005886">
    <property type="term" value="C:plasma membrane"/>
    <property type="evidence" value="ECO:0007669"/>
    <property type="project" value="UniProtKB-SubCell"/>
</dbReference>
<dbReference type="STRING" id="180332.GCA_000797495_04697"/>
<evidence type="ECO:0000256" key="5">
    <source>
        <dbReference type="ARBA" id="ARBA00022989"/>
    </source>
</evidence>
<comment type="subcellular location">
    <subcellularLocation>
        <location evidence="1 7">Cell membrane</location>
        <topology evidence="1 7">Multi-pass membrane protein</topology>
    </subcellularLocation>
</comment>
<dbReference type="PANTHER" id="PTHR43744">
    <property type="entry name" value="ABC TRANSPORTER PERMEASE PROTEIN MG189-RELATED-RELATED"/>
    <property type="match status" value="1"/>
</dbReference>
<dbReference type="EMBL" id="QGQD01000036">
    <property type="protein sequence ID" value="TLD01611.1"/>
    <property type="molecule type" value="Genomic_DNA"/>
</dbReference>
<evidence type="ECO:0000256" key="1">
    <source>
        <dbReference type="ARBA" id="ARBA00004651"/>
    </source>
</evidence>
<dbReference type="PANTHER" id="PTHR43744:SF8">
    <property type="entry name" value="SN-GLYCEROL-3-PHOSPHATE TRANSPORT SYSTEM PERMEASE PROTEIN UGPE"/>
    <property type="match status" value="1"/>
</dbReference>
<sequence>MNKEKKIIRSAGEKTVRGIFSVMLFIVTLSTILVIGITVLNSFKTKGELIKNTFGIPAEFTLDSFKRVLTQDHFLRYFMNSIILTVGGISLLIFLASMTAYGLSRYKFKMKGAVQTYFMLGLMFPIQLGLLPLFIILRSLGLLNNLLGLILLYGAGMSFPVFVFSKFFSTIPEALEESARLDGAGEFTIYWRIILPICKPVLATIALINSVTIWNDFYMPLVFLGKANVRTLTLGVYKYMESFLKNWNYAFAAVVITLVPVVVLYFLFSNQIVAGLTGGAVKE</sequence>
<feature type="domain" description="ABC transmembrane type-1" evidence="8">
    <location>
        <begin position="78"/>
        <end position="268"/>
    </location>
</feature>
<gene>
    <name evidence="9" type="primary">araQ_22</name>
    <name evidence="9" type="ORF">DSM106044_01592</name>
</gene>
<keyword evidence="2 7" id="KW-0813">Transport</keyword>
<protein>
    <submittedName>
        <fullName evidence="9">L-arabinose transport system permease protein AraQ</fullName>
    </submittedName>
</protein>
<proteinExistence type="inferred from homology"/>
<keyword evidence="6 7" id="KW-0472">Membrane</keyword>
<evidence type="ECO:0000259" key="8">
    <source>
        <dbReference type="PROSITE" id="PS50928"/>
    </source>
</evidence>
<evidence type="ECO:0000256" key="2">
    <source>
        <dbReference type="ARBA" id="ARBA00022448"/>
    </source>
</evidence>
<dbReference type="SUPFAM" id="SSF161098">
    <property type="entry name" value="MetI-like"/>
    <property type="match status" value="1"/>
</dbReference>
<dbReference type="CDD" id="cd06261">
    <property type="entry name" value="TM_PBP2"/>
    <property type="match status" value="1"/>
</dbReference>
<feature type="transmembrane region" description="Helical" evidence="7">
    <location>
        <begin position="249"/>
        <end position="268"/>
    </location>
</feature>